<evidence type="ECO:0000313" key="9">
    <source>
        <dbReference type="EMBL" id="MXP37140.1"/>
    </source>
</evidence>
<dbReference type="GO" id="GO:0005886">
    <property type="term" value="C:plasma membrane"/>
    <property type="evidence" value="ECO:0007669"/>
    <property type="project" value="UniProtKB-SubCell"/>
</dbReference>
<comment type="subcellular location">
    <subcellularLocation>
        <location evidence="1">Cell membrane</location>
        <topology evidence="1">Multi-pass membrane protein</topology>
    </subcellularLocation>
</comment>
<dbReference type="RefSeq" id="WP_160759302.1">
    <property type="nucleotide sequence ID" value="NZ_BAAADZ010000002.1"/>
</dbReference>
<dbReference type="Pfam" id="PF00375">
    <property type="entry name" value="SDF"/>
    <property type="match status" value="1"/>
</dbReference>
<keyword evidence="6 7" id="KW-0472">Membrane</keyword>
<evidence type="ECO:0000256" key="2">
    <source>
        <dbReference type="ARBA" id="ARBA00022448"/>
    </source>
</evidence>
<dbReference type="PANTHER" id="PTHR42865">
    <property type="entry name" value="PROTON/GLUTAMATE-ASPARTATE SYMPORTER"/>
    <property type="match status" value="1"/>
</dbReference>
<evidence type="ECO:0000313" key="11">
    <source>
        <dbReference type="Proteomes" id="UP000548685"/>
    </source>
</evidence>
<evidence type="ECO:0000256" key="5">
    <source>
        <dbReference type="ARBA" id="ARBA00022989"/>
    </source>
</evidence>
<evidence type="ECO:0000256" key="6">
    <source>
        <dbReference type="ARBA" id="ARBA00023136"/>
    </source>
</evidence>
<dbReference type="Proteomes" id="UP000430021">
    <property type="component" value="Unassembled WGS sequence"/>
</dbReference>
<name>A0A6I4UE02_9SPHN</name>
<evidence type="ECO:0000256" key="1">
    <source>
        <dbReference type="ARBA" id="ARBA00004651"/>
    </source>
</evidence>
<feature type="transmembrane region" description="Helical" evidence="7">
    <location>
        <begin position="44"/>
        <end position="65"/>
    </location>
</feature>
<comment type="caution">
    <text evidence="9">The sequence shown here is derived from an EMBL/GenBank/DDBJ whole genome shotgun (WGS) entry which is preliminary data.</text>
</comment>
<dbReference type="EMBL" id="WTYB01000001">
    <property type="protein sequence ID" value="MXP37140.1"/>
    <property type="molecule type" value="Genomic_DNA"/>
</dbReference>
<feature type="transmembrane region" description="Helical" evidence="7">
    <location>
        <begin position="149"/>
        <end position="166"/>
    </location>
</feature>
<reference evidence="8 11" key="2">
    <citation type="submission" date="2020-08" db="EMBL/GenBank/DDBJ databases">
        <title>Genomic Encyclopedia of Type Strains, Phase IV (KMG-IV): sequencing the most valuable type-strain genomes for metagenomic binning, comparative biology and taxonomic classification.</title>
        <authorList>
            <person name="Goeker M."/>
        </authorList>
    </citation>
    <scope>NUCLEOTIDE SEQUENCE [LARGE SCALE GENOMIC DNA]</scope>
    <source>
        <strain evidence="8 11">DSM 8510</strain>
    </source>
</reference>
<keyword evidence="11" id="KW-1185">Reference proteome</keyword>
<dbReference type="Gene3D" id="1.10.3860.10">
    <property type="entry name" value="Sodium:dicarboxylate symporter"/>
    <property type="match status" value="1"/>
</dbReference>
<dbReference type="PANTHER" id="PTHR42865:SF7">
    <property type="entry name" value="PROTON_GLUTAMATE-ASPARTATE SYMPORTER"/>
    <property type="match status" value="1"/>
</dbReference>
<dbReference type="GO" id="GO:0015293">
    <property type="term" value="F:symporter activity"/>
    <property type="evidence" value="ECO:0007669"/>
    <property type="project" value="UniProtKB-KW"/>
</dbReference>
<feature type="transmembrane region" description="Helical" evidence="7">
    <location>
        <begin position="354"/>
        <end position="376"/>
    </location>
</feature>
<dbReference type="AlphaFoldDB" id="A0A6I4UE02"/>
<reference evidence="9 10" key="1">
    <citation type="submission" date="2019-12" db="EMBL/GenBank/DDBJ databases">
        <title>Genomic-based taxomic classification of the family Erythrobacteraceae.</title>
        <authorList>
            <person name="Xu L."/>
        </authorList>
    </citation>
    <scope>NUCLEOTIDE SEQUENCE [LARGE SCALE GENOMIC DNA]</scope>
    <source>
        <strain evidence="9 10">JCM 10282</strain>
    </source>
</reference>
<dbReference type="SUPFAM" id="SSF118215">
    <property type="entry name" value="Proton glutamate symport protein"/>
    <property type="match status" value="1"/>
</dbReference>
<evidence type="ECO:0000256" key="4">
    <source>
        <dbReference type="ARBA" id="ARBA00022692"/>
    </source>
</evidence>
<dbReference type="Proteomes" id="UP000548685">
    <property type="component" value="Unassembled WGS sequence"/>
</dbReference>
<feature type="transmembrane region" description="Helical" evidence="7">
    <location>
        <begin position="298"/>
        <end position="319"/>
    </location>
</feature>
<sequence length="406" mass="41429">MNSTWRILLGLVLGISVGAALQPGTMADQILAVAEPVGTIWLNALKMTIIPMVVALLIGGIASAAEAARGGRLAVRAIAWFTGMLIVGVAIAAVATEAILAAWPFDIETTAALRAGAVPGSVPSVPGATEMIASIIPSNFFAALSSGEMLPIVLFALLFGFAVTRVEPALRAPIVSLANSISTTMMVIVNWVLLIAPIGIFALALGVGERVGLGAAGAIMHYVAVVSLVLILQMLLVTYPVAILAGRVAPLTFFRAALPVQALALSTQSSLATLPAMIAQCRTALNLPERSVALTLPLAVSLFRITSPAGNLAVVLIVAHIYGIDLGWGAVALGAAIGVVGSLAVVGVASSASFFVVIVPISLALGVPVELLPLLLPVEVFPDLWRTVGNVTADMAVAAATGDEPR</sequence>
<keyword evidence="5 7" id="KW-1133">Transmembrane helix</keyword>
<protein>
    <submittedName>
        <fullName evidence="9">Cation:dicarboxylase symporter family transporter</fullName>
    </submittedName>
    <submittedName>
        <fullName evidence="8">Na+/H+-dicarboxylate symporter</fullName>
    </submittedName>
</protein>
<dbReference type="OrthoDB" id="9766690at2"/>
<evidence type="ECO:0000313" key="8">
    <source>
        <dbReference type="EMBL" id="MBB3775236.1"/>
    </source>
</evidence>
<gene>
    <name evidence="8" type="ORF">FHS52_001179</name>
    <name evidence="9" type="ORF">GRI59_00755</name>
</gene>
<evidence type="ECO:0000256" key="7">
    <source>
        <dbReference type="SAM" id="Phobius"/>
    </source>
</evidence>
<evidence type="ECO:0000256" key="3">
    <source>
        <dbReference type="ARBA" id="ARBA00022475"/>
    </source>
</evidence>
<organism evidence="9 10">
    <name type="scientific">Erythrobacter ramosus</name>
    <dbReference type="NCBI Taxonomy" id="35811"/>
    <lineage>
        <taxon>Bacteria</taxon>
        <taxon>Pseudomonadati</taxon>
        <taxon>Pseudomonadota</taxon>
        <taxon>Alphaproteobacteria</taxon>
        <taxon>Sphingomonadales</taxon>
        <taxon>Erythrobacteraceae</taxon>
        <taxon>Erythrobacter/Porphyrobacter group</taxon>
        <taxon>Erythrobacter</taxon>
    </lineage>
</organism>
<dbReference type="InterPro" id="IPR036458">
    <property type="entry name" value="Na:dicarbo_symporter_sf"/>
</dbReference>
<keyword evidence="2" id="KW-0813">Transport</keyword>
<dbReference type="InterPro" id="IPR001991">
    <property type="entry name" value="Na-dicarboxylate_symporter"/>
</dbReference>
<feature type="transmembrane region" description="Helical" evidence="7">
    <location>
        <begin position="326"/>
        <end position="348"/>
    </location>
</feature>
<accession>A0A6I4UE02</accession>
<dbReference type="GO" id="GO:0006835">
    <property type="term" value="P:dicarboxylic acid transport"/>
    <property type="evidence" value="ECO:0007669"/>
    <property type="project" value="TreeGrafter"/>
</dbReference>
<dbReference type="EMBL" id="JACICE010000001">
    <property type="protein sequence ID" value="MBB3775236.1"/>
    <property type="molecule type" value="Genomic_DNA"/>
</dbReference>
<feature type="transmembrane region" description="Helical" evidence="7">
    <location>
        <begin position="219"/>
        <end position="244"/>
    </location>
</feature>
<proteinExistence type="predicted"/>
<feature type="transmembrane region" description="Helical" evidence="7">
    <location>
        <begin position="187"/>
        <end position="207"/>
    </location>
</feature>
<feature type="transmembrane region" description="Helical" evidence="7">
    <location>
        <begin position="77"/>
        <end position="103"/>
    </location>
</feature>
<keyword evidence="4 7" id="KW-0812">Transmembrane</keyword>
<evidence type="ECO:0000313" key="10">
    <source>
        <dbReference type="Proteomes" id="UP000430021"/>
    </source>
</evidence>
<keyword evidence="3" id="KW-1003">Cell membrane</keyword>
<dbReference type="PRINTS" id="PR00173">
    <property type="entry name" value="EDTRNSPORT"/>
</dbReference>